<gene>
    <name evidence="1" type="ORF">HPG69_019736</name>
</gene>
<dbReference type="Proteomes" id="UP000551758">
    <property type="component" value="Unassembled WGS sequence"/>
</dbReference>
<dbReference type="EMBL" id="JACDTQ010001820">
    <property type="protein sequence ID" value="KAF5920972.1"/>
    <property type="molecule type" value="Genomic_DNA"/>
</dbReference>
<dbReference type="PROSITE" id="PS51257">
    <property type="entry name" value="PROKAR_LIPOPROTEIN"/>
    <property type="match status" value="1"/>
</dbReference>
<name>A0A7J7EYU6_DICBM</name>
<comment type="caution">
    <text evidence="1">The sequence shown here is derived from an EMBL/GenBank/DDBJ whole genome shotgun (WGS) entry which is preliminary data.</text>
</comment>
<dbReference type="AlphaFoldDB" id="A0A7J7EYU6"/>
<protein>
    <submittedName>
        <fullName evidence="1">Uncharacterized protein</fullName>
    </submittedName>
</protein>
<evidence type="ECO:0000313" key="1">
    <source>
        <dbReference type="EMBL" id="KAF5920972.1"/>
    </source>
</evidence>
<sequence length="37" mass="3882">MRSARSQRALSPLSVQPLPLSAACLQVFVSVPSTLLG</sequence>
<organism evidence="1 2">
    <name type="scientific">Diceros bicornis minor</name>
    <name type="common">South-central black rhinoceros</name>
    <dbReference type="NCBI Taxonomy" id="77932"/>
    <lineage>
        <taxon>Eukaryota</taxon>
        <taxon>Metazoa</taxon>
        <taxon>Chordata</taxon>
        <taxon>Craniata</taxon>
        <taxon>Vertebrata</taxon>
        <taxon>Euteleostomi</taxon>
        <taxon>Mammalia</taxon>
        <taxon>Eutheria</taxon>
        <taxon>Laurasiatheria</taxon>
        <taxon>Perissodactyla</taxon>
        <taxon>Rhinocerotidae</taxon>
        <taxon>Diceros</taxon>
    </lineage>
</organism>
<proteinExistence type="predicted"/>
<reference evidence="1 2" key="1">
    <citation type="journal article" date="2020" name="Mol. Biol. Evol.">
        <title>Interspecific Gene Flow and the Evolution of Specialization in Black and White Rhinoceros.</title>
        <authorList>
            <person name="Moodley Y."/>
            <person name="Westbury M.V."/>
            <person name="Russo I.M."/>
            <person name="Gopalakrishnan S."/>
            <person name="Rakotoarivelo A."/>
            <person name="Olsen R.A."/>
            <person name="Prost S."/>
            <person name="Tunstall T."/>
            <person name="Ryder O.A."/>
            <person name="Dalen L."/>
            <person name="Bruford M.W."/>
        </authorList>
    </citation>
    <scope>NUCLEOTIDE SEQUENCE [LARGE SCALE GENOMIC DNA]</scope>
    <source>
        <strain evidence="1">SBR-YM</strain>
        <tissue evidence="1">Skin</tissue>
    </source>
</reference>
<keyword evidence="2" id="KW-1185">Reference proteome</keyword>
<accession>A0A7J7EYU6</accession>
<evidence type="ECO:0000313" key="2">
    <source>
        <dbReference type="Proteomes" id="UP000551758"/>
    </source>
</evidence>